<keyword evidence="2" id="KW-0812">Transmembrane</keyword>
<gene>
    <name evidence="4" type="ORF">KDL28_22820</name>
</gene>
<feature type="transmembrane region" description="Helical" evidence="2">
    <location>
        <begin position="20"/>
        <end position="41"/>
    </location>
</feature>
<dbReference type="RefSeq" id="WP_252441547.1">
    <property type="nucleotide sequence ID" value="NZ_JAGSOV010000047.1"/>
</dbReference>
<feature type="transmembrane region" description="Helical" evidence="2">
    <location>
        <begin position="350"/>
        <end position="374"/>
    </location>
</feature>
<keyword evidence="2" id="KW-1133">Transmembrane helix</keyword>
<keyword evidence="4" id="KW-0808">Transferase</keyword>
<organism evidence="4 5">
    <name type="scientific">Pseudonocardia humida</name>
    <dbReference type="NCBI Taxonomy" id="2800819"/>
    <lineage>
        <taxon>Bacteria</taxon>
        <taxon>Bacillati</taxon>
        <taxon>Actinomycetota</taxon>
        <taxon>Actinomycetes</taxon>
        <taxon>Pseudonocardiales</taxon>
        <taxon>Pseudonocardiaceae</taxon>
        <taxon>Pseudonocardia</taxon>
    </lineage>
</organism>
<feature type="transmembrane region" description="Helical" evidence="2">
    <location>
        <begin position="170"/>
        <end position="190"/>
    </location>
</feature>
<evidence type="ECO:0000259" key="3">
    <source>
        <dbReference type="Pfam" id="PF01757"/>
    </source>
</evidence>
<dbReference type="EMBL" id="JAGSOV010000047">
    <property type="protein sequence ID" value="MCO1657899.1"/>
    <property type="molecule type" value="Genomic_DNA"/>
</dbReference>
<feature type="transmembrane region" description="Helical" evidence="2">
    <location>
        <begin position="53"/>
        <end position="81"/>
    </location>
</feature>
<feature type="transmembrane region" description="Helical" evidence="2">
    <location>
        <begin position="322"/>
        <end position="338"/>
    </location>
</feature>
<keyword evidence="5" id="KW-1185">Reference proteome</keyword>
<dbReference type="GO" id="GO:0016746">
    <property type="term" value="F:acyltransferase activity"/>
    <property type="evidence" value="ECO:0007669"/>
    <property type="project" value="UniProtKB-KW"/>
</dbReference>
<feature type="domain" description="Acyltransferase 3" evidence="3">
    <location>
        <begin position="22"/>
        <end position="370"/>
    </location>
</feature>
<evidence type="ECO:0000256" key="2">
    <source>
        <dbReference type="SAM" id="Phobius"/>
    </source>
</evidence>
<feature type="transmembrane region" description="Helical" evidence="2">
    <location>
        <begin position="224"/>
        <end position="245"/>
    </location>
</feature>
<feature type="region of interest" description="Disordered" evidence="1">
    <location>
        <begin position="389"/>
        <end position="425"/>
    </location>
</feature>
<feature type="transmembrane region" description="Helical" evidence="2">
    <location>
        <begin position="282"/>
        <end position="301"/>
    </location>
</feature>
<protein>
    <submittedName>
        <fullName evidence="4">Acyltransferase family protein</fullName>
    </submittedName>
</protein>
<sequence length="478" mass="51278">MRAAGQDTGTTTAGNARGELRGLTGLRIVAAAWVVLFHFHFTPLPGVAEVVAVLGPLVTAGALGVDLFFVLSGFVIAYTYLDKLGPWLRAGATLRFVWARASRMWPLYALVFHVFGIWLVARLAFGGDSEIAFQSVQPQVDVGEWVEQLLMAQMWTSQYLDGASWVGSTWSISAEWLAYLLFPVAALGFFRMRNLPVAVLAAATLLMMAPLGGAYLLLGTPYYPWSWLTRILCGFGAGVLTYLTVRRLRSTEPTRRAASALAVAVPVVLAGGLLLGDRIAPGRGGVVIVLFPLLVAAVAVADRGPAMVLSTRWAVHGGHLSYALYLVHIPMLELYWLALRRFGWLAPDTALAHVVGVAVVLATVPVAALAFRLVEEPARRRMRAMLPAAPPAGGGRLGTQPTLAPIDVPATERPSVDQVGRHASGREVAERDLLVSMAPRHAAGPGRRPTLVSALIAARNQRPAPGRIALDGYRSSRL</sequence>
<dbReference type="InterPro" id="IPR050879">
    <property type="entry name" value="Acyltransferase_3"/>
</dbReference>
<evidence type="ECO:0000313" key="5">
    <source>
        <dbReference type="Proteomes" id="UP001165283"/>
    </source>
</evidence>
<evidence type="ECO:0000256" key="1">
    <source>
        <dbReference type="SAM" id="MobiDB-lite"/>
    </source>
</evidence>
<proteinExistence type="predicted"/>
<dbReference type="Proteomes" id="UP001165283">
    <property type="component" value="Unassembled WGS sequence"/>
</dbReference>
<dbReference type="Pfam" id="PF01757">
    <property type="entry name" value="Acyl_transf_3"/>
    <property type="match status" value="1"/>
</dbReference>
<keyword evidence="2" id="KW-0472">Membrane</keyword>
<feature type="transmembrane region" description="Helical" evidence="2">
    <location>
        <begin position="197"/>
        <end position="218"/>
    </location>
</feature>
<accession>A0ABT1A4Y2</accession>
<comment type="caution">
    <text evidence="4">The sequence shown here is derived from an EMBL/GenBank/DDBJ whole genome shotgun (WGS) entry which is preliminary data.</text>
</comment>
<dbReference type="InterPro" id="IPR002656">
    <property type="entry name" value="Acyl_transf_3_dom"/>
</dbReference>
<name>A0ABT1A4Y2_9PSEU</name>
<reference evidence="4" key="1">
    <citation type="submission" date="2021-04" db="EMBL/GenBank/DDBJ databases">
        <title>Pseudonocardia sp. nov., isolated from sandy soil of mangrove forest.</title>
        <authorList>
            <person name="Zan Z."/>
            <person name="Huang R."/>
            <person name="Liu W."/>
        </authorList>
    </citation>
    <scope>NUCLEOTIDE SEQUENCE</scope>
    <source>
        <strain evidence="4">S2-4</strain>
    </source>
</reference>
<evidence type="ECO:0000313" key="4">
    <source>
        <dbReference type="EMBL" id="MCO1657899.1"/>
    </source>
</evidence>
<keyword evidence="4" id="KW-0012">Acyltransferase</keyword>
<dbReference type="PANTHER" id="PTHR23028:SF53">
    <property type="entry name" value="ACYL_TRANSF_3 DOMAIN-CONTAINING PROTEIN"/>
    <property type="match status" value="1"/>
</dbReference>
<feature type="transmembrane region" description="Helical" evidence="2">
    <location>
        <begin position="105"/>
        <end position="125"/>
    </location>
</feature>
<feature type="transmembrane region" description="Helical" evidence="2">
    <location>
        <begin position="257"/>
        <end position="276"/>
    </location>
</feature>
<dbReference type="PANTHER" id="PTHR23028">
    <property type="entry name" value="ACETYLTRANSFERASE"/>
    <property type="match status" value="1"/>
</dbReference>